<protein>
    <submittedName>
        <fullName evidence="1">Uncharacterized protein</fullName>
    </submittedName>
</protein>
<evidence type="ECO:0000313" key="1">
    <source>
        <dbReference type="EMBL" id="GHH37490.1"/>
    </source>
</evidence>
<evidence type="ECO:0000313" key="2">
    <source>
        <dbReference type="Proteomes" id="UP000635387"/>
    </source>
</evidence>
<proteinExistence type="predicted"/>
<dbReference type="EMBL" id="BNAY01000015">
    <property type="protein sequence ID" value="GHH37490.1"/>
    <property type="molecule type" value="Genomic_DNA"/>
</dbReference>
<keyword evidence="2" id="KW-1185">Reference proteome</keyword>
<organism evidence="1 2">
    <name type="scientific">Amycolatopsis oliviviridis</name>
    <dbReference type="NCBI Taxonomy" id="1471590"/>
    <lineage>
        <taxon>Bacteria</taxon>
        <taxon>Bacillati</taxon>
        <taxon>Actinomycetota</taxon>
        <taxon>Actinomycetes</taxon>
        <taxon>Pseudonocardiales</taxon>
        <taxon>Pseudonocardiaceae</taxon>
        <taxon>Amycolatopsis</taxon>
    </lineage>
</organism>
<sequence length="48" mass="5290">MTIHKGQWPTPDEETDVWKKVQIYPGMSGGSVKRYRPVLSATTTAVAA</sequence>
<accession>A0ABQ3MCU4</accession>
<reference evidence="2" key="1">
    <citation type="journal article" date="2019" name="Int. J. Syst. Evol. Microbiol.">
        <title>The Global Catalogue of Microorganisms (GCM) 10K type strain sequencing project: providing services to taxonomists for standard genome sequencing and annotation.</title>
        <authorList>
            <consortium name="The Broad Institute Genomics Platform"/>
            <consortium name="The Broad Institute Genome Sequencing Center for Infectious Disease"/>
            <person name="Wu L."/>
            <person name="Ma J."/>
        </authorList>
    </citation>
    <scope>NUCLEOTIDE SEQUENCE [LARGE SCALE GENOMIC DNA]</scope>
    <source>
        <strain evidence="2">CGMCC 4.7683</strain>
    </source>
</reference>
<comment type="caution">
    <text evidence="1">The sequence shown here is derived from an EMBL/GenBank/DDBJ whole genome shotgun (WGS) entry which is preliminary data.</text>
</comment>
<name>A0ABQ3MCU4_9PSEU</name>
<gene>
    <name evidence="1" type="ORF">GCM10017790_81940</name>
</gene>
<dbReference type="RefSeq" id="WP_191259825.1">
    <property type="nucleotide sequence ID" value="NZ_BNAY01000015.1"/>
</dbReference>
<dbReference type="Proteomes" id="UP000635387">
    <property type="component" value="Unassembled WGS sequence"/>
</dbReference>